<dbReference type="EMBL" id="JAWWNJ010000036">
    <property type="protein sequence ID" value="KAK7023098.1"/>
    <property type="molecule type" value="Genomic_DNA"/>
</dbReference>
<dbReference type="Proteomes" id="UP001362999">
    <property type="component" value="Unassembled WGS sequence"/>
</dbReference>
<evidence type="ECO:0000313" key="3">
    <source>
        <dbReference type="Proteomes" id="UP001362999"/>
    </source>
</evidence>
<sequence>MQAADSPDVLFSQLMQLPTTTFETQAKTLIAASEANIARIESQIRDLERLRDRERGVIARLRMAIAPVNKLPAELLVEIFSLVCCWNWSSFNYGKERVKNVHKLSQVCAYWRRIVHTTPRLFRESLVFRLQKTPDADYLAVTKQWLERSSPYSIPIHLENWGEKWRSVDAGPLMDIMSATAHRWHSATFRLSSLDVLRRIRTVSLPSLRTFDLSSGDNKHHELTRPLLTAPHLKTVTLRTCRTSKFLLPWAQITVLDIDDDDPLECLNALVQCTSVTHATIETPPWKEPPDISQRPMTTLSRLEELTIDFEYHNMRGDLTGPFFAYLSLPALKKLKITMDMGDLWSSADFTEFQRRSPNIEHLTFVGCELDPNDLLAVLQNSPSLVDLDMELCRFCLDDSIILGLQYVPTQTPILAPKLQTLSMSYAGSSFDEDDLDAMIQSRWWTDEQLLTLPSPPPVSRWSCIYIHCSDDGPSKSFSPHILAKLELYRAQGLNVDVCGYEFEE</sequence>
<dbReference type="PANTHER" id="PTHR38926">
    <property type="entry name" value="F-BOX DOMAIN CONTAINING PROTEIN, EXPRESSED"/>
    <property type="match status" value="1"/>
</dbReference>
<dbReference type="InterPro" id="IPR032675">
    <property type="entry name" value="LRR_dom_sf"/>
</dbReference>
<gene>
    <name evidence="2" type="ORF">R3P38DRAFT_2627969</name>
</gene>
<organism evidence="2 3">
    <name type="scientific">Favolaschia claudopus</name>
    <dbReference type="NCBI Taxonomy" id="2862362"/>
    <lineage>
        <taxon>Eukaryota</taxon>
        <taxon>Fungi</taxon>
        <taxon>Dikarya</taxon>
        <taxon>Basidiomycota</taxon>
        <taxon>Agaricomycotina</taxon>
        <taxon>Agaricomycetes</taxon>
        <taxon>Agaricomycetidae</taxon>
        <taxon>Agaricales</taxon>
        <taxon>Marasmiineae</taxon>
        <taxon>Mycenaceae</taxon>
        <taxon>Favolaschia</taxon>
    </lineage>
</organism>
<proteinExistence type="predicted"/>
<reference evidence="2 3" key="1">
    <citation type="journal article" date="2024" name="J Genomics">
        <title>Draft genome sequencing and assembly of Favolaschia claudopus CIRM-BRFM 2984 isolated from oak limbs.</title>
        <authorList>
            <person name="Navarro D."/>
            <person name="Drula E."/>
            <person name="Chaduli D."/>
            <person name="Cazenave R."/>
            <person name="Ahrendt S."/>
            <person name="Wang J."/>
            <person name="Lipzen A."/>
            <person name="Daum C."/>
            <person name="Barry K."/>
            <person name="Grigoriev I.V."/>
            <person name="Favel A."/>
            <person name="Rosso M.N."/>
            <person name="Martin F."/>
        </authorList>
    </citation>
    <scope>NUCLEOTIDE SEQUENCE [LARGE SCALE GENOMIC DNA]</scope>
    <source>
        <strain evidence="2 3">CIRM-BRFM 2984</strain>
    </source>
</reference>
<accession>A0AAW0BBC7</accession>
<evidence type="ECO:0000256" key="1">
    <source>
        <dbReference type="SAM" id="Coils"/>
    </source>
</evidence>
<dbReference type="Gene3D" id="3.80.10.10">
    <property type="entry name" value="Ribonuclease Inhibitor"/>
    <property type="match status" value="1"/>
</dbReference>
<dbReference type="AlphaFoldDB" id="A0AAW0BBC7"/>
<evidence type="ECO:0000313" key="2">
    <source>
        <dbReference type="EMBL" id="KAK7023098.1"/>
    </source>
</evidence>
<keyword evidence="3" id="KW-1185">Reference proteome</keyword>
<dbReference type="PANTHER" id="PTHR38926:SF5">
    <property type="entry name" value="F-BOX AND LEUCINE-RICH REPEAT PROTEIN 6"/>
    <property type="match status" value="1"/>
</dbReference>
<dbReference type="SUPFAM" id="SSF52047">
    <property type="entry name" value="RNI-like"/>
    <property type="match status" value="1"/>
</dbReference>
<feature type="coiled-coil region" evidence="1">
    <location>
        <begin position="30"/>
        <end position="57"/>
    </location>
</feature>
<name>A0AAW0BBC7_9AGAR</name>
<comment type="caution">
    <text evidence="2">The sequence shown here is derived from an EMBL/GenBank/DDBJ whole genome shotgun (WGS) entry which is preliminary data.</text>
</comment>
<dbReference type="Gene3D" id="1.20.1280.50">
    <property type="match status" value="1"/>
</dbReference>
<keyword evidence="1" id="KW-0175">Coiled coil</keyword>
<evidence type="ECO:0008006" key="4">
    <source>
        <dbReference type="Google" id="ProtNLM"/>
    </source>
</evidence>
<protein>
    <recommendedName>
        <fullName evidence="4">F-box domain-containing protein</fullName>
    </recommendedName>
</protein>